<reference evidence="4" key="1">
    <citation type="journal article" date="2014" name="Science">
        <title>Ancient hybridizations among the ancestral genomes of bread wheat.</title>
        <authorList>
            <consortium name="International Wheat Genome Sequencing Consortium,"/>
            <person name="Marcussen T."/>
            <person name="Sandve S.R."/>
            <person name="Heier L."/>
            <person name="Spannagl M."/>
            <person name="Pfeifer M."/>
            <person name="Jakobsen K.S."/>
            <person name="Wulff B.B."/>
            <person name="Steuernagel B."/>
            <person name="Mayer K.F."/>
            <person name="Olsen O.A."/>
        </authorList>
    </citation>
    <scope>NUCLEOTIDE SEQUENCE [LARGE SCALE GENOMIC DNA]</scope>
    <source>
        <strain evidence="4">cv. AL8/78</strain>
    </source>
</reference>
<dbReference type="Proteomes" id="UP000015105">
    <property type="component" value="Chromosome 1D"/>
</dbReference>
<sequence length="374" mass="41584">SNLNFSPPKTLARGRSMPPPPPSMLMEELLEEVFFRLLPDEPAWLVRASAVCKPWRSILADPVFRRRYREFHGTPPVLGLFEKLSPRLVPIPAFFPAQTYHPDWAAMDCRHGRALFCQFGETRDLIVLDPLTGRQCQVPSPPHYPVYFSAAVLCAAQGCDHHNCQAGHFRVVMCPSKLEGVTLGWMYSSETRLWTELTSDIHPTADYYSVSAMPSILVGDALYFNVDAVIECQLGTLCFSMFEKPTDDNGTLMMVEDDVLGFAAVVDVTLTLWSREAGPEGAMGWIKLRVIDLKTLLPNVALFIPSALVINGYAEGTQVIFVRTSVGCYMVDLKLGRSRKVSYHGRKSFPYTSFYIPDSCTSAAMEAASPGQGQ</sequence>
<dbReference type="EnsemblPlants" id="AET1Gv20570700.2">
    <property type="protein sequence ID" value="AET1Gv20570700.2"/>
    <property type="gene ID" value="AET1Gv20570700"/>
</dbReference>
<proteinExistence type="predicted"/>
<dbReference type="PANTHER" id="PTHR32133">
    <property type="entry name" value="OS07G0120400 PROTEIN"/>
    <property type="match status" value="1"/>
</dbReference>
<organism evidence="3 4">
    <name type="scientific">Aegilops tauschii subsp. strangulata</name>
    <name type="common">Goatgrass</name>
    <dbReference type="NCBI Taxonomy" id="200361"/>
    <lineage>
        <taxon>Eukaryota</taxon>
        <taxon>Viridiplantae</taxon>
        <taxon>Streptophyta</taxon>
        <taxon>Embryophyta</taxon>
        <taxon>Tracheophyta</taxon>
        <taxon>Spermatophyta</taxon>
        <taxon>Magnoliopsida</taxon>
        <taxon>Liliopsida</taxon>
        <taxon>Poales</taxon>
        <taxon>Poaceae</taxon>
        <taxon>BOP clade</taxon>
        <taxon>Pooideae</taxon>
        <taxon>Triticodae</taxon>
        <taxon>Triticeae</taxon>
        <taxon>Triticinae</taxon>
        <taxon>Aegilops</taxon>
    </lineage>
</organism>
<keyword evidence="4" id="KW-1185">Reference proteome</keyword>
<evidence type="ECO:0000259" key="2">
    <source>
        <dbReference type="Pfam" id="PF12937"/>
    </source>
</evidence>
<name>A0A452YYE6_AEGTS</name>
<dbReference type="Gene3D" id="1.20.1280.50">
    <property type="match status" value="1"/>
</dbReference>
<dbReference type="InterPro" id="IPR036047">
    <property type="entry name" value="F-box-like_dom_sf"/>
</dbReference>
<reference evidence="4" key="2">
    <citation type="journal article" date="2017" name="Nat. Plants">
        <title>The Aegilops tauschii genome reveals multiple impacts of transposons.</title>
        <authorList>
            <person name="Zhao G."/>
            <person name="Zou C."/>
            <person name="Li K."/>
            <person name="Wang K."/>
            <person name="Li T."/>
            <person name="Gao L."/>
            <person name="Zhang X."/>
            <person name="Wang H."/>
            <person name="Yang Z."/>
            <person name="Liu X."/>
            <person name="Jiang W."/>
            <person name="Mao L."/>
            <person name="Kong X."/>
            <person name="Jiao Y."/>
            <person name="Jia J."/>
        </authorList>
    </citation>
    <scope>NUCLEOTIDE SEQUENCE [LARGE SCALE GENOMIC DNA]</scope>
    <source>
        <strain evidence="4">cv. AL8/78</strain>
    </source>
</reference>
<accession>A0A452YYE6</accession>
<dbReference type="AlphaFoldDB" id="A0A452YYE6"/>
<dbReference type="Gramene" id="AET1Gv20570700.2">
    <property type="protein sequence ID" value="AET1Gv20570700.2"/>
    <property type="gene ID" value="AET1Gv20570700"/>
</dbReference>
<evidence type="ECO:0000256" key="1">
    <source>
        <dbReference type="SAM" id="MobiDB-lite"/>
    </source>
</evidence>
<reference evidence="3" key="5">
    <citation type="journal article" date="2021" name="G3 (Bethesda)">
        <title>Aegilops tauschii genome assembly Aet v5.0 features greater sequence contiguity and improved annotation.</title>
        <authorList>
            <person name="Wang L."/>
            <person name="Zhu T."/>
            <person name="Rodriguez J.C."/>
            <person name="Deal K.R."/>
            <person name="Dubcovsky J."/>
            <person name="McGuire P.E."/>
            <person name="Lux T."/>
            <person name="Spannagl M."/>
            <person name="Mayer K.F.X."/>
            <person name="Baldrich P."/>
            <person name="Meyers B.C."/>
            <person name="Huo N."/>
            <person name="Gu Y.Q."/>
            <person name="Zhou H."/>
            <person name="Devos K.M."/>
            <person name="Bennetzen J.L."/>
            <person name="Unver T."/>
            <person name="Budak H."/>
            <person name="Gulick P.J."/>
            <person name="Galiba G."/>
            <person name="Kalapos B."/>
            <person name="Nelson D.R."/>
            <person name="Li P."/>
            <person name="You F.M."/>
            <person name="Luo M.C."/>
            <person name="Dvorak J."/>
        </authorList>
    </citation>
    <scope>NUCLEOTIDE SEQUENCE [LARGE SCALE GENOMIC DNA]</scope>
    <source>
        <strain evidence="3">cv. AL8/78</strain>
    </source>
</reference>
<feature type="region of interest" description="Disordered" evidence="1">
    <location>
        <begin position="1"/>
        <end position="20"/>
    </location>
</feature>
<dbReference type="InterPro" id="IPR001810">
    <property type="entry name" value="F-box_dom"/>
</dbReference>
<feature type="domain" description="F-box" evidence="2">
    <location>
        <begin position="27"/>
        <end position="69"/>
    </location>
</feature>
<reference evidence="3" key="3">
    <citation type="journal article" date="2017" name="Nature">
        <title>Genome sequence of the progenitor of the wheat D genome Aegilops tauschii.</title>
        <authorList>
            <person name="Luo M.C."/>
            <person name="Gu Y.Q."/>
            <person name="Puiu D."/>
            <person name="Wang H."/>
            <person name="Twardziok S.O."/>
            <person name="Deal K.R."/>
            <person name="Huo N."/>
            <person name="Zhu T."/>
            <person name="Wang L."/>
            <person name="Wang Y."/>
            <person name="McGuire P.E."/>
            <person name="Liu S."/>
            <person name="Long H."/>
            <person name="Ramasamy R.K."/>
            <person name="Rodriguez J.C."/>
            <person name="Van S.L."/>
            <person name="Yuan L."/>
            <person name="Wang Z."/>
            <person name="Xia Z."/>
            <person name="Xiao L."/>
            <person name="Anderson O.D."/>
            <person name="Ouyang S."/>
            <person name="Liang Y."/>
            <person name="Zimin A.V."/>
            <person name="Pertea G."/>
            <person name="Qi P."/>
            <person name="Bennetzen J.L."/>
            <person name="Dai X."/>
            <person name="Dawson M.W."/>
            <person name="Muller H.G."/>
            <person name="Kugler K."/>
            <person name="Rivarola-Duarte L."/>
            <person name="Spannagl M."/>
            <person name="Mayer K.F.X."/>
            <person name="Lu F.H."/>
            <person name="Bevan M.W."/>
            <person name="Leroy P."/>
            <person name="Li P."/>
            <person name="You F.M."/>
            <person name="Sun Q."/>
            <person name="Liu Z."/>
            <person name="Lyons E."/>
            <person name="Wicker T."/>
            <person name="Salzberg S.L."/>
            <person name="Devos K.M."/>
            <person name="Dvorak J."/>
        </authorList>
    </citation>
    <scope>NUCLEOTIDE SEQUENCE [LARGE SCALE GENOMIC DNA]</scope>
    <source>
        <strain evidence="3">cv. AL8/78</strain>
    </source>
</reference>
<evidence type="ECO:0000313" key="4">
    <source>
        <dbReference type="Proteomes" id="UP000015105"/>
    </source>
</evidence>
<reference evidence="3" key="4">
    <citation type="submission" date="2019-03" db="UniProtKB">
        <authorList>
            <consortium name="EnsemblPlants"/>
        </authorList>
    </citation>
    <scope>IDENTIFICATION</scope>
</reference>
<evidence type="ECO:0000313" key="3">
    <source>
        <dbReference type="EnsemblPlants" id="AET1Gv20570700.2"/>
    </source>
</evidence>
<dbReference type="SUPFAM" id="SSF81383">
    <property type="entry name" value="F-box domain"/>
    <property type="match status" value="1"/>
</dbReference>
<dbReference type="Pfam" id="PF12937">
    <property type="entry name" value="F-box-like"/>
    <property type="match status" value="1"/>
</dbReference>
<dbReference type="PANTHER" id="PTHR32133:SF318">
    <property type="entry name" value="GENOME ASSEMBLY, CHROMOSOME: II"/>
    <property type="match status" value="1"/>
</dbReference>
<protein>
    <recommendedName>
        <fullName evidence="2">F-box domain-containing protein</fullName>
    </recommendedName>
</protein>